<accession>A0A1H8Z3J4</accession>
<organism evidence="1 2">
    <name type="scientific">Microlunatus flavus</name>
    <dbReference type="NCBI Taxonomy" id="1036181"/>
    <lineage>
        <taxon>Bacteria</taxon>
        <taxon>Bacillati</taxon>
        <taxon>Actinomycetota</taxon>
        <taxon>Actinomycetes</taxon>
        <taxon>Propionibacteriales</taxon>
        <taxon>Propionibacteriaceae</taxon>
        <taxon>Microlunatus</taxon>
    </lineage>
</organism>
<evidence type="ECO:0000313" key="1">
    <source>
        <dbReference type="EMBL" id="SEP58827.1"/>
    </source>
</evidence>
<reference evidence="2" key="1">
    <citation type="submission" date="2016-10" db="EMBL/GenBank/DDBJ databases">
        <authorList>
            <person name="Varghese N."/>
            <person name="Submissions S."/>
        </authorList>
    </citation>
    <scope>NUCLEOTIDE SEQUENCE [LARGE SCALE GENOMIC DNA]</scope>
    <source>
        <strain evidence="2">CGMCC 4.6856</strain>
    </source>
</reference>
<sequence>MSAPCYLVATTPHEVLVMAAALRGGHLDAAASCVLVLGTGDASDAARRTADQLGLAERVVALDDLVATSGRLEEGPVELVVGTASVEAGRALARRLVELSVTLVAVGADAYGPTPDGVRGRFARLTHRVLHLDLVPGVTPLLLAERRVPAVAVALPDHRAAASALPAPGPVSNPTTLVIGRTSAWADALDAERRTALLVAMVQRCAEAGHSRIVLLAEPGLRPRARRELEKAAKQVRADLTVVDDLGPVEAWLETGAVRLVVGSAAPELLVARDVYGLRVAQLDSDVVLKRLAPFSHPGRTAAALVEATVPDLRSWTRAPEGEPPAAVDLGATMTAVAYAMAPGLLAERRADVIAHLARTPDDVRRRFVRRRRLGELRLPGGKRKVRAALDA</sequence>
<dbReference type="Proteomes" id="UP000198504">
    <property type="component" value="Unassembled WGS sequence"/>
</dbReference>
<keyword evidence="2" id="KW-1185">Reference proteome</keyword>
<proteinExistence type="predicted"/>
<gene>
    <name evidence="1" type="ORF">SAMN05421756_10177</name>
</gene>
<evidence type="ECO:0000313" key="2">
    <source>
        <dbReference type="Proteomes" id="UP000198504"/>
    </source>
</evidence>
<dbReference type="RefSeq" id="WP_091177176.1">
    <property type="nucleotide sequence ID" value="NZ_FOFA01000001.1"/>
</dbReference>
<dbReference type="OrthoDB" id="3723482at2"/>
<protein>
    <submittedName>
        <fullName evidence="1">Uncharacterized protein</fullName>
    </submittedName>
</protein>
<dbReference type="EMBL" id="FOFA01000001">
    <property type="protein sequence ID" value="SEP58827.1"/>
    <property type="molecule type" value="Genomic_DNA"/>
</dbReference>
<dbReference type="STRING" id="1036181.SAMN05421756_10177"/>
<dbReference type="AlphaFoldDB" id="A0A1H8Z3J4"/>
<name>A0A1H8Z3J4_9ACTN</name>